<dbReference type="Gene3D" id="2.160.10.10">
    <property type="entry name" value="Hexapeptide repeat proteins"/>
    <property type="match status" value="1"/>
</dbReference>
<evidence type="ECO:0000313" key="11">
    <source>
        <dbReference type="Proteomes" id="UP001596052"/>
    </source>
</evidence>
<gene>
    <name evidence="10" type="ORF">ACFQDI_09180</name>
</gene>
<evidence type="ECO:0000256" key="5">
    <source>
        <dbReference type="ARBA" id="ARBA00022741"/>
    </source>
</evidence>
<dbReference type="Pfam" id="PF00483">
    <property type="entry name" value="NTP_transferase"/>
    <property type="match status" value="1"/>
</dbReference>
<dbReference type="RefSeq" id="WP_377165700.1">
    <property type="nucleotide sequence ID" value="NZ_JBHSMQ010000003.1"/>
</dbReference>
<evidence type="ECO:0000259" key="9">
    <source>
        <dbReference type="Pfam" id="PF00483"/>
    </source>
</evidence>
<evidence type="ECO:0000313" key="10">
    <source>
        <dbReference type="EMBL" id="MFC5455024.1"/>
    </source>
</evidence>
<dbReference type="InterPro" id="IPR005835">
    <property type="entry name" value="NTP_transferase_dom"/>
</dbReference>
<evidence type="ECO:0000256" key="3">
    <source>
        <dbReference type="ARBA" id="ARBA00022679"/>
    </source>
</evidence>
<keyword evidence="5" id="KW-0547">Nucleotide-binding</keyword>
<name>A0ABW0KNR2_9BACT</name>
<dbReference type="NCBIfam" id="NF002772">
    <property type="entry name" value="PRK02862.1"/>
    <property type="match status" value="1"/>
</dbReference>
<dbReference type="InterPro" id="IPR011004">
    <property type="entry name" value="Trimer_LpxA-like_sf"/>
</dbReference>
<keyword evidence="7" id="KW-0119">Carbohydrate metabolism</keyword>
<comment type="caution">
    <text evidence="10">The sequence shown here is derived from an EMBL/GenBank/DDBJ whole genome shotgun (WGS) entry which is preliminary data.</text>
</comment>
<dbReference type="EMBL" id="JBHSMQ010000003">
    <property type="protein sequence ID" value="MFC5455024.1"/>
    <property type="molecule type" value="Genomic_DNA"/>
</dbReference>
<dbReference type="PANTHER" id="PTHR43523:SF12">
    <property type="entry name" value="GLUCOSE-1-PHOSPHATE ADENYLYLTRANSFERASE LARGE SUBUNIT 1, CHLOROPLASTIC-RELATED"/>
    <property type="match status" value="1"/>
</dbReference>
<accession>A0ABW0KNR2</accession>
<dbReference type="PROSITE" id="PS00808">
    <property type="entry name" value="ADP_GLC_PYROPHOSPH_1"/>
    <property type="match status" value="1"/>
</dbReference>
<organism evidence="10 11">
    <name type="scientific">Prosthecobacter fluviatilis</name>
    <dbReference type="NCBI Taxonomy" id="445931"/>
    <lineage>
        <taxon>Bacteria</taxon>
        <taxon>Pseudomonadati</taxon>
        <taxon>Verrucomicrobiota</taxon>
        <taxon>Verrucomicrobiia</taxon>
        <taxon>Verrucomicrobiales</taxon>
        <taxon>Verrucomicrobiaceae</taxon>
        <taxon>Prosthecobacter</taxon>
    </lineage>
</organism>
<keyword evidence="3 10" id="KW-0808">Transferase</keyword>
<dbReference type="Gene3D" id="3.90.550.10">
    <property type="entry name" value="Spore Coat Polysaccharide Biosynthesis Protein SpsA, Chain A"/>
    <property type="match status" value="1"/>
</dbReference>
<keyword evidence="6" id="KW-0067">ATP-binding</keyword>
<evidence type="ECO:0000256" key="4">
    <source>
        <dbReference type="ARBA" id="ARBA00022695"/>
    </source>
</evidence>
<evidence type="ECO:0000256" key="2">
    <source>
        <dbReference type="ARBA" id="ARBA00022600"/>
    </source>
</evidence>
<evidence type="ECO:0000256" key="8">
    <source>
        <dbReference type="NCBIfam" id="TIGR02091"/>
    </source>
</evidence>
<dbReference type="CDD" id="cd02508">
    <property type="entry name" value="ADP_Glucose_PP"/>
    <property type="match status" value="1"/>
</dbReference>
<dbReference type="CDD" id="cd04651">
    <property type="entry name" value="LbH_G1P_AT_C"/>
    <property type="match status" value="1"/>
</dbReference>
<dbReference type="GO" id="GO:0008878">
    <property type="term" value="F:glucose-1-phosphate adenylyltransferase activity"/>
    <property type="evidence" value="ECO:0007669"/>
    <property type="project" value="UniProtKB-EC"/>
</dbReference>
<dbReference type="NCBIfam" id="TIGR02091">
    <property type="entry name" value="glgC"/>
    <property type="match status" value="1"/>
</dbReference>
<dbReference type="SUPFAM" id="SSF53448">
    <property type="entry name" value="Nucleotide-diphospho-sugar transferases"/>
    <property type="match status" value="1"/>
</dbReference>
<feature type="domain" description="Nucleotidyl transferase" evidence="9">
    <location>
        <begin position="29"/>
        <end position="294"/>
    </location>
</feature>
<keyword evidence="11" id="KW-1185">Reference proteome</keyword>
<evidence type="ECO:0000256" key="6">
    <source>
        <dbReference type="ARBA" id="ARBA00022840"/>
    </source>
</evidence>
<evidence type="ECO:0000256" key="7">
    <source>
        <dbReference type="ARBA" id="ARBA00023277"/>
    </source>
</evidence>
<dbReference type="SUPFAM" id="SSF51161">
    <property type="entry name" value="Trimeric LpxA-like enzymes"/>
    <property type="match status" value="1"/>
</dbReference>
<evidence type="ECO:0000256" key="1">
    <source>
        <dbReference type="ARBA" id="ARBA00010443"/>
    </source>
</evidence>
<sequence>MSTPPTVTAPPPSKVHIEADTLLRRNTLAIVMGGGAGTRLFPLTENRAKPAVPLAGKYRIVDIPISNCINSGLRQVYVLTQYNSASLNRHLARTYRFDQFTRGFVEVLAAQQTPEGERWYQGTADAVRQNLRYFLEGDYDYFLILSGDQLYRMDYRMLMRQHVATNADITIATIPVDAQAATSFGIMHSDENGRIYEFVEKPKDPAVLEKLRIPANTLQSLGIDQGEARFQASMGIYLFHRDVLIECLDNTLNDFGKHIIPTAIKNKRVHNFNFQGYWEDIGTIRNFFDANLDLCRLVPQFDFFESSAPIFTHARFLPATKINGATIRGALIADGSVLTDAHIETAVIGLRAKIEPGTTIRECIIMGADYYAGAVGTDPSRPPPGIGRNCRIERAIIDKNVHIGDNVVITPEGKPENMDGENFYIRDGIICVPKDAVIPAGTWI</sequence>
<comment type="similarity">
    <text evidence="1">Belongs to the bacterial/plant glucose-1-phosphate adenylyltransferase family.</text>
</comment>
<dbReference type="Proteomes" id="UP001596052">
    <property type="component" value="Unassembled WGS sequence"/>
</dbReference>
<protein>
    <recommendedName>
        <fullName evidence="8">Glucose-1-phosphate adenylyltransferase</fullName>
        <ecNumber evidence="8">2.7.7.27</ecNumber>
    </recommendedName>
</protein>
<keyword evidence="4 10" id="KW-0548">Nucleotidyltransferase</keyword>
<dbReference type="PROSITE" id="PS00809">
    <property type="entry name" value="ADP_GLC_PYROPHOSPH_2"/>
    <property type="match status" value="1"/>
</dbReference>
<dbReference type="Pfam" id="PF25247">
    <property type="entry name" value="LbH_GLGC"/>
    <property type="match status" value="1"/>
</dbReference>
<reference evidence="11" key="1">
    <citation type="journal article" date="2019" name="Int. J. Syst. Evol. Microbiol.">
        <title>The Global Catalogue of Microorganisms (GCM) 10K type strain sequencing project: providing services to taxonomists for standard genome sequencing and annotation.</title>
        <authorList>
            <consortium name="The Broad Institute Genomics Platform"/>
            <consortium name="The Broad Institute Genome Sequencing Center for Infectious Disease"/>
            <person name="Wu L."/>
            <person name="Ma J."/>
        </authorList>
    </citation>
    <scope>NUCLEOTIDE SEQUENCE [LARGE SCALE GENOMIC DNA]</scope>
    <source>
        <strain evidence="11">CGMCC 4.1469</strain>
    </source>
</reference>
<proteinExistence type="inferred from homology"/>
<dbReference type="InterPro" id="IPR011831">
    <property type="entry name" value="ADP-Glc_PPase"/>
</dbReference>
<dbReference type="EC" id="2.7.7.27" evidence="8"/>
<dbReference type="InterPro" id="IPR029044">
    <property type="entry name" value="Nucleotide-diphossugar_trans"/>
</dbReference>
<dbReference type="PANTHER" id="PTHR43523">
    <property type="entry name" value="GLUCOSE-1-PHOSPHATE ADENYLYLTRANSFERASE-RELATED"/>
    <property type="match status" value="1"/>
</dbReference>
<dbReference type="InterPro" id="IPR005836">
    <property type="entry name" value="ADP_Glu_pyroP_CS"/>
</dbReference>
<keyword evidence="2" id="KW-0321">Glycogen metabolism</keyword>